<dbReference type="EMBL" id="WPHM01000007">
    <property type="protein sequence ID" value="MUZ58721.1"/>
    <property type="molecule type" value="Genomic_DNA"/>
</dbReference>
<evidence type="ECO:0000313" key="2">
    <source>
        <dbReference type="Proteomes" id="UP000436692"/>
    </source>
</evidence>
<reference evidence="1 2" key="1">
    <citation type="submission" date="2019-12" db="EMBL/GenBank/DDBJ databases">
        <title>Whole-genome sequencing of Allorhizobium vitis.</title>
        <authorList>
            <person name="Gan H.M."/>
            <person name="Szegedi E."/>
            <person name="Burr T."/>
            <person name="Savka M.A."/>
        </authorList>
    </citation>
    <scope>NUCLEOTIDE SEQUENCE [LARGE SCALE GENOMIC DNA]</scope>
    <source>
        <strain evidence="1 2">CG989</strain>
    </source>
</reference>
<accession>A0AAE4WCY2</accession>
<name>A0AAE4WCY2_AGRVI</name>
<dbReference type="Proteomes" id="UP000436692">
    <property type="component" value="Unassembled WGS sequence"/>
</dbReference>
<dbReference type="RefSeq" id="WP_156550066.1">
    <property type="nucleotide sequence ID" value="NZ_JABAEJ010000012.1"/>
</dbReference>
<evidence type="ECO:0000313" key="1">
    <source>
        <dbReference type="EMBL" id="MUZ58721.1"/>
    </source>
</evidence>
<dbReference type="AlphaFoldDB" id="A0AAE4WCY2"/>
<proteinExistence type="predicted"/>
<comment type="caution">
    <text evidence="1">The sequence shown here is derived from an EMBL/GenBank/DDBJ whole genome shotgun (WGS) entry which is preliminary data.</text>
</comment>
<gene>
    <name evidence="1" type="ORF">GOZ95_14860</name>
</gene>
<sequence>MSNNLFSYDTEIYNRNFLNCAQRQSIVMLKRDGVPVDWLFYTTQVSTDRIRDFSLIEQKPKFDFEYDGLTDDDFKVIGVDRKNHYLDSFVEAKPQLLDVIARDGFVLMSCNLIHVPHRPEYYNKRDVLHFQTLTGYNPLEAIWDAVDDNSAAILAYFTFDEAFLEKIYNASLLKGYRSFAITRRSPADIGDDVEVLFQGHRKNRCDSLHLLQDIEGYIVAEPDRLKMLAEAFSLLSGSRICFAQFLRLADVASVWIDLAVEIGREAARIRDAFTMWQVGGKVSVEKIRQRARAIADLEARLSELRSLS</sequence>
<organism evidence="1 2">
    <name type="scientific">Agrobacterium vitis</name>
    <name type="common">Rhizobium vitis</name>
    <dbReference type="NCBI Taxonomy" id="373"/>
    <lineage>
        <taxon>Bacteria</taxon>
        <taxon>Pseudomonadati</taxon>
        <taxon>Pseudomonadota</taxon>
        <taxon>Alphaproteobacteria</taxon>
        <taxon>Hyphomicrobiales</taxon>
        <taxon>Rhizobiaceae</taxon>
        <taxon>Rhizobium/Agrobacterium group</taxon>
        <taxon>Agrobacterium</taxon>
    </lineage>
</organism>
<protein>
    <submittedName>
        <fullName evidence="1">Uncharacterized protein</fullName>
    </submittedName>
</protein>